<gene>
    <name evidence="1" type="ORF">E5331_13590</name>
</gene>
<proteinExistence type="predicted"/>
<dbReference type="EMBL" id="SRYB01000022">
    <property type="protein sequence ID" value="TGY77609.1"/>
    <property type="molecule type" value="Genomic_DNA"/>
</dbReference>
<protein>
    <submittedName>
        <fullName evidence="1">TolC family protein</fullName>
    </submittedName>
</protein>
<keyword evidence="2" id="KW-1185">Reference proteome</keyword>
<comment type="caution">
    <text evidence="1">The sequence shown here is derived from an EMBL/GenBank/DDBJ whole genome shotgun (WGS) entry which is preliminary data.</text>
</comment>
<organism evidence="1 2">
    <name type="scientific">Lepagella muris</name>
    <dbReference type="NCBI Taxonomy" id="3032870"/>
    <lineage>
        <taxon>Bacteria</taxon>
        <taxon>Pseudomonadati</taxon>
        <taxon>Bacteroidota</taxon>
        <taxon>Bacteroidia</taxon>
        <taxon>Bacteroidales</taxon>
        <taxon>Muribaculaceae</taxon>
        <taxon>Lepagella</taxon>
    </lineage>
</organism>
<reference evidence="1" key="1">
    <citation type="submission" date="2019-04" db="EMBL/GenBank/DDBJ databases">
        <title>Microbes associate with the intestines of laboratory mice.</title>
        <authorList>
            <person name="Navarre W."/>
            <person name="Wong E."/>
            <person name="Huang K."/>
            <person name="Tropini C."/>
            <person name="Ng K."/>
            <person name="Yu B."/>
        </authorList>
    </citation>
    <scope>NUCLEOTIDE SEQUENCE</scope>
    <source>
        <strain evidence="1">NM04_E33</strain>
    </source>
</reference>
<name>A0AC61RDK7_9BACT</name>
<evidence type="ECO:0000313" key="1">
    <source>
        <dbReference type="EMBL" id="TGY77609.1"/>
    </source>
</evidence>
<evidence type="ECO:0000313" key="2">
    <source>
        <dbReference type="Proteomes" id="UP000306319"/>
    </source>
</evidence>
<sequence length="439" mass="48946">MNNPRLLTVLFASALAGHAICASAQSAVVMSPEELFAAAENHSRQLRPSFSSEEVARQDVRVAKAGRLPDINANLSLNYIGDGFTTRRDLSDYQKAPIPHFGSGLSINVSQPVYTGGAITAGIEMAEHRLTASRFATELQRDNIRFNLVGDYLDIYKYMNLRDVVDKNISQARTVLSEMTARHEHGTALQNDITRYELLVSNLELQLTRINNTIDILNHNLVTIAGFPADITVLPDTTILSKALPMKQESEWQGEASASSPAIRLAESSRDISHTSERIAKAERLPKISLQAGWNIDGPILVEIPPINRNLSYWYVGVGVSYNISSLYKTDKTIARSHAASIHANDELAAVRENVEMGMRADYVRYLESYEDLKTRQKSVELAERNYNITTTRYSADMALLTDLLDAANSKLDAEQKLIDARINIIYYYYKLLFTSGKI</sequence>
<accession>A0AC61RDK7</accession>
<dbReference type="Proteomes" id="UP000306319">
    <property type="component" value="Unassembled WGS sequence"/>
</dbReference>